<organism evidence="2 3">
    <name type="scientific">Papaver atlanticum</name>
    <dbReference type="NCBI Taxonomy" id="357466"/>
    <lineage>
        <taxon>Eukaryota</taxon>
        <taxon>Viridiplantae</taxon>
        <taxon>Streptophyta</taxon>
        <taxon>Embryophyta</taxon>
        <taxon>Tracheophyta</taxon>
        <taxon>Spermatophyta</taxon>
        <taxon>Magnoliopsida</taxon>
        <taxon>Ranunculales</taxon>
        <taxon>Papaveraceae</taxon>
        <taxon>Papaveroideae</taxon>
        <taxon>Papaver</taxon>
    </lineage>
</organism>
<keyword evidence="3" id="KW-1185">Reference proteome</keyword>
<evidence type="ECO:0000313" key="3">
    <source>
        <dbReference type="Proteomes" id="UP001202328"/>
    </source>
</evidence>
<evidence type="ECO:0000256" key="1">
    <source>
        <dbReference type="SAM" id="SignalP"/>
    </source>
</evidence>
<evidence type="ECO:0000313" key="2">
    <source>
        <dbReference type="EMBL" id="KAI3842212.1"/>
    </source>
</evidence>
<reference evidence="2" key="1">
    <citation type="submission" date="2022-04" db="EMBL/GenBank/DDBJ databases">
        <title>A functionally conserved STORR gene fusion in Papaver species that diverged 16.8 million years ago.</title>
        <authorList>
            <person name="Catania T."/>
        </authorList>
    </citation>
    <scope>NUCLEOTIDE SEQUENCE</scope>
    <source>
        <strain evidence="2">S-188037</strain>
    </source>
</reference>
<proteinExistence type="predicted"/>
<name>A0AAD4RXW4_9MAGN</name>
<feature type="signal peptide" evidence="1">
    <location>
        <begin position="1"/>
        <end position="18"/>
    </location>
</feature>
<dbReference type="Proteomes" id="UP001202328">
    <property type="component" value="Unassembled WGS sequence"/>
</dbReference>
<protein>
    <submittedName>
        <fullName evidence="2">Uncharacterized protein</fullName>
    </submittedName>
</protein>
<gene>
    <name evidence="2" type="ORF">MKW98_026002</name>
</gene>
<feature type="chain" id="PRO_5041945870" evidence="1">
    <location>
        <begin position="19"/>
        <end position="154"/>
    </location>
</feature>
<keyword evidence="1" id="KW-0732">Signal</keyword>
<sequence length="154" mass="16630">MGDGLMELLLRLIEYVVASSGDIAGADDLEGQQWSAFNLILVICIQKQGVEAGVAGNGTDKLDGVCYGAKAVGTGELVCGKVSAVLEEMLQCRVAPVMQKRRCGWYELKVTTKDQKESMKMFRLDDILPLGIISNSEFGFDVEVVSYKGISSIS</sequence>
<accession>A0AAD4RXW4</accession>
<comment type="caution">
    <text evidence="2">The sequence shown here is derived from an EMBL/GenBank/DDBJ whole genome shotgun (WGS) entry which is preliminary data.</text>
</comment>
<dbReference type="EMBL" id="JAJJMB010017069">
    <property type="protein sequence ID" value="KAI3842212.1"/>
    <property type="molecule type" value="Genomic_DNA"/>
</dbReference>
<dbReference type="AlphaFoldDB" id="A0AAD4RXW4"/>